<accession>A0ABN9FBK4</accession>
<keyword evidence="2" id="KW-1185">Reference proteome</keyword>
<sequence>HQKCTTCFSAVFPLKSIETKTQLFALKKLPDPFQKTHRHCPSHFLVLGC</sequence>
<comment type="caution">
    <text evidence="1">The sequence shown here is derived from an EMBL/GenBank/DDBJ whole genome shotgun (WGS) entry which is preliminary data.</text>
</comment>
<dbReference type="Proteomes" id="UP001162483">
    <property type="component" value="Unassembled WGS sequence"/>
</dbReference>
<evidence type="ECO:0000313" key="1">
    <source>
        <dbReference type="EMBL" id="CAI9593556.1"/>
    </source>
</evidence>
<proteinExistence type="predicted"/>
<protein>
    <submittedName>
        <fullName evidence="1">Uncharacterized protein</fullName>
    </submittedName>
</protein>
<name>A0ABN9FBK4_9NEOB</name>
<reference evidence="1" key="1">
    <citation type="submission" date="2023-05" db="EMBL/GenBank/DDBJ databases">
        <authorList>
            <person name="Stuckert A."/>
        </authorList>
    </citation>
    <scope>NUCLEOTIDE SEQUENCE</scope>
</reference>
<organism evidence="1 2">
    <name type="scientific">Staurois parvus</name>
    <dbReference type="NCBI Taxonomy" id="386267"/>
    <lineage>
        <taxon>Eukaryota</taxon>
        <taxon>Metazoa</taxon>
        <taxon>Chordata</taxon>
        <taxon>Craniata</taxon>
        <taxon>Vertebrata</taxon>
        <taxon>Euteleostomi</taxon>
        <taxon>Amphibia</taxon>
        <taxon>Batrachia</taxon>
        <taxon>Anura</taxon>
        <taxon>Neobatrachia</taxon>
        <taxon>Ranoidea</taxon>
        <taxon>Ranidae</taxon>
        <taxon>Staurois</taxon>
    </lineage>
</organism>
<feature type="non-terminal residue" evidence="1">
    <location>
        <position position="1"/>
    </location>
</feature>
<gene>
    <name evidence="1" type="ORF">SPARVUS_LOCUS11574568</name>
</gene>
<evidence type="ECO:0000313" key="2">
    <source>
        <dbReference type="Proteomes" id="UP001162483"/>
    </source>
</evidence>
<dbReference type="EMBL" id="CATNWA010016544">
    <property type="protein sequence ID" value="CAI9593556.1"/>
    <property type="molecule type" value="Genomic_DNA"/>
</dbReference>